<dbReference type="InterPro" id="IPR000917">
    <property type="entry name" value="Sulfatase_N"/>
</dbReference>
<comment type="caution">
    <text evidence="7">The sequence shown here is derived from an EMBL/GenBank/DDBJ whole genome shotgun (WGS) entry which is preliminary data.</text>
</comment>
<dbReference type="InterPro" id="IPR017850">
    <property type="entry name" value="Alkaline_phosphatase_core_sf"/>
</dbReference>
<dbReference type="Pfam" id="PF00884">
    <property type="entry name" value="Sulfatase"/>
    <property type="match status" value="1"/>
</dbReference>
<evidence type="ECO:0000256" key="3">
    <source>
        <dbReference type="ARBA" id="ARBA00022729"/>
    </source>
</evidence>
<evidence type="ECO:0000256" key="4">
    <source>
        <dbReference type="ARBA" id="ARBA00022801"/>
    </source>
</evidence>
<feature type="domain" description="Sulfatase N-terminal" evidence="6">
    <location>
        <begin position="408"/>
        <end position="740"/>
    </location>
</feature>
<keyword evidence="8" id="KW-1185">Reference proteome</keyword>
<proteinExistence type="inferred from homology"/>
<accession>A0AAV8VTQ8</accession>
<protein>
    <recommendedName>
        <fullName evidence="6">Sulfatase N-terminal domain-containing protein</fullName>
    </recommendedName>
</protein>
<dbReference type="GO" id="GO:0008449">
    <property type="term" value="F:N-acetylglucosamine-6-sulfatase activity"/>
    <property type="evidence" value="ECO:0007669"/>
    <property type="project" value="TreeGrafter"/>
</dbReference>
<dbReference type="SUPFAM" id="SSF53649">
    <property type="entry name" value="Alkaline phosphatase-like"/>
    <property type="match status" value="1"/>
</dbReference>
<dbReference type="PANTHER" id="PTHR43108:SF8">
    <property type="entry name" value="SD21168P"/>
    <property type="match status" value="1"/>
</dbReference>
<keyword evidence="5" id="KW-0325">Glycoprotein</keyword>
<dbReference type="EMBL" id="JANEYG010000034">
    <property type="protein sequence ID" value="KAJ8917285.1"/>
    <property type="molecule type" value="Genomic_DNA"/>
</dbReference>
<organism evidence="7 8">
    <name type="scientific">Exocentrus adspersus</name>
    <dbReference type="NCBI Taxonomy" id="1586481"/>
    <lineage>
        <taxon>Eukaryota</taxon>
        <taxon>Metazoa</taxon>
        <taxon>Ecdysozoa</taxon>
        <taxon>Arthropoda</taxon>
        <taxon>Hexapoda</taxon>
        <taxon>Insecta</taxon>
        <taxon>Pterygota</taxon>
        <taxon>Neoptera</taxon>
        <taxon>Endopterygota</taxon>
        <taxon>Coleoptera</taxon>
        <taxon>Polyphaga</taxon>
        <taxon>Cucujiformia</taxon>
        <taxon>Chrysomeloidea</taxon>
        <taxon>Cerambycidae</taxon>
        <taxon>Lamiinae</taxon>
        <taxon>Acanthocinini</taxon>
        <taxon>Exocentrus</taxon>
    </lineage>
</organism>
<evidence type="ECO:0000259" key="6">
    <source>
        <dbReference type="Pfam" id="PF00884"/>
    </source>
</evidence>
<keyword evidence="3" id="KW-0732">Signal</keyword>
<evidence type="ECO:0000256" key="1">
    <source>
        <dbReference type="ARBA" id="ARBA00001913"/>
    </source>
</evidence>
<keyword evidence="4" id="KW-0378">Hydrolase</keyword>
<evidence type="ECO:0000256" key="2">
    <source>
        <dbReference type="ARBA" id="ARBA00008779"/>
    </source>
</evidence>
<comment type="cofactor">
    <cofactor evidence="1">
        <name>Ca(2+)</name>
        <dbReference type="ChEBI" id="CHEBI:29108"/>
    </cofactor>
</comment>
<gene>
    <name evidence="7" type="ORF">NQ315_002302</name>
</gene>
<evidence type="ECO:0000256" key="5">
    <source>
        <dbReference type="ARBA" id="ARBA00023180"/>
    </source>
</evidence>
<sequence>MEVDDREAARIHGILSSDSDSDSDSKAQFDEIYYKYKPPPLDFQAIKHKVVEITADAPLVSINVWENVEKTKQLVAGFSEQNLTRIPYEDAMELTHRWETTNVIRKAVIENVKSKHPTMTVQEVKLLEEELAEYWKSGNELRNLKSYIAAGANSLLDKEKVGALDLDKTGAKQKVIINEVKVPVDAVAPVKAKKTRGKKKKRAAVEASTVTEKENMVVNSTENKNPSALEKPEVLQPNLKIAVGLETKSNHRAIPREIKRPKKSKKKKLNDMQDNNPVTVNETEQFIMANPSKAASVYVKNHENSLHPQMDREASSSSWSLTDKLDAEIQTEPLQLQSFATYPGFVASGNFEETNVVPWMERKHASATQTESMEFSWSNYFGDEGNQPSLILRLLHFCFLTAYASSSPNFVVILTDDQDLLLNGLKPMKKTLNLVADTGKVFLNAFVNTPICCPSRSTILTGKYAHNTGVFNNSLEGNCAGAHWQEYHEPHSIAAILKNSKNYTTFYAGKYLNQYGSKRTGGVSRVPRGYDWWIGLKGNSKYYNYTLSINSTSTRFTNTYLTDLLSDYSMEFLSSKPVGRPFFMVVATPAPHAPFIPADRHKGAFAGTKAVRTPSFNHTPVEKHWIVRMPPIHLPVTVPNLDQVQKRRLESLLAVDEMVERIVKKLVALNELNDTYIIFTSDNGFHIGQFAQPWDKRQPYETDIRVPMLITGPNVPGKSLEEYPVTTVDIAPTVLDLAGVGIPEDVDGRSFKAQLLSPKQQMWEKVVLVEYWGEGNEATVDRSCAWKYDKNVAKLWLQECSTEQWCKCQDARNNTYACVLSLTHTQKFKYCSFDDAQSFKEAYDLISDPYELTNVYSGMDTKAMEGYDALLRKYRACKGRDCWL</sequence>
<reference evidence="7 8" key="1">
    <citation type="journal article" date="2023" name="Insect Mol. Biol.">
        <title>Genome sequencing provides insights into the evolution of gene families encoding plant cell wall-degrading enzymes in longhorned beetles.</title>
        <authorList>
            <person name="Shin N.R."/>
            <person name="Okamura Y."/>
            <person name="Kirsch R."/>
            <person name="Pauchet Y."/>
        </authorList>
    </citation>
    <scope>NUCLEOTIDE SEQUENCE [LARGE SCALE GENOMIC DNA]</scope>
    <source>
        <strain evidence="7">EAD_L_NR</strain>
    </source>
</reference>
<dbReference type="Proteomes" id="UP001159042">
    <property type="component" value="Unassembled WGS sequence"/>
</dbReference>
<name>A0AAV8VTQ8_9CUCU</name>
<dbReference type="GO" id="GO:0005539">
    <property type="term" value="F:glycosaminoglycan binding"/>
    <property type="evidence" value="ECO:0007669"/>
    <property type="project" value="TreeGrafter"/>
</dbReference>
<dbReference type="CDD" id="cd16147">
    <property type="entry name" value="G6S"/>
    <property type="match status" value="1"/>
</dbReference>
<evidence type="ECO:0000313" key="7">
    <source>
        <dbReference type="EMBL" id="KAJ8917285.1"/>
    </source>
</evidence>
<dbReference type="PROSITE" id="PS00523">
    <property type="entry name" value="SULFATASE_1"/>
    <property type="match status" value="1"/>
</dbReference>
<dbReference type="Gene3D" id="3.40.720.10">
    <property type="entry name" value="Alkaline Phosphatase, subunit A"/>
    <property type="match status" value="1"/>
</dbReference>
<comment type="similarity">
    <text evidence="2">Belongs to the sulfatase family.</text>
</comment>
<dbReference type="PANTHER" id="PTHR43108">
    <property type="entry name" value="N-ACETYLGLUCOSAMINE-6-SULFATASE FAMILY MEMBER"/>
    <property type="match status" value="1"/>
</dbReference>
<dbReference type="AlphaFoldDB" id="A0AAV8VTQ8"/>
<evidence type="ECO:0000313" key="8">
    <source>
        <dbReference type="Proteomes" id="UP001159042"/>
    </source>
</evidence>
<dbReference type="InterPro" id="IPR024607">
    <property type="entry name" value="Sulfatase_CS"/>
</dbReference>